<gene>
    <name evidence="5" type="ORF">CYJ19_01995</name>
</gene>
<dbReference type="AlphaFoldDB" id="A0A2I1IQJ6"/>
<evidence type="ECO:0000256" key="4">
    <source>
        <dbReference type="SAM" id="MobiDB-lite"/>
    </source>
</evidence>
<dbReference type="InterPro" id="IPR012340">
    <property type="entry name" value="NA-bd_OB-fold"/>
</dbReference>
<dbReference type="Proteomes" id="UP000235122">
    <property type="component" value="Unassembled WGS sequence"/>
</dbReference>
<name>A0A2I1IQJ6_9ACTO</name>
<keyword evidence="1 2" id="KW-0238">DNA-binding</keyword>
<dbReference type="HAMAP" id="MF_00984">
    <property type="entry name" value="SSB"/>
    <property type="match status" value="1"/>
</dbReference>
<comment type="caution">
    <text evidence="5">The sequence shown here is derived from an EMBL/GenBank/DDBJ whole genome shotgun (WGS) entry which is preliminary data.</text>
</comment>
<dbReference type="STRING" id="33007.HMPREF3198_00079"/>
<accession>A0A2I1IQJ6</accession>
<feature type="region of interest" description="Disordered" evidence="4">
    <location>
        <begin position="113"/>
        <end position="169"/>
    </location>
</feature>
<organism evidence="5 6">
    <name type="scientific">Winkia neuii</name>
    <dbReference type="NCBI Taxonomy" id="33007"/>
    <lineage>
        <taxon>Bacteria</taxon>
        <taxon>Bacillati</taxon>
        <taxon>Actinomycetota</taxon>
        <taxon>Actinomycetes</taxon>
        <taxon>Actinomycetales</taxon>
        <taxon>Actinomycetaceae</taxon>
        <taxon>Winkia</taxon>
    </lineage>
</organism>
<dbReference type="CDD" id="cd04496">
    <property type="entry name" value="SSB_OBF"/>
    <property type="match status" value="1"/>
</dbReference>
<dbReference type="Gene3D" id="2.40.50.140">
    <property type="entry name" value="Nucleic acid-binding proteins"/>
    <property type="match status" value="1"/>
</dbReference>
<sequence>MQTENTFTISGNLTRDPETRYTQSGAAVTTITIAATPRQYNKQTGQFENGPALFMRATAWRQLAENITDQLVKGQRVIATGHLKQDTYTDKTGAQRTSIELQLEDIGPSLKFASRPAQTAPPTATQGQAQNAGGGWPQVAQPPQAQANYQAPAGGQQGDPWSVPENPPF</sequence>
<dbReference type="GO" id="GO:0009295">
    <property type="term" value="C:nucleoid"/>
    <property type="evidence" value="ECO:0007669"/>
    <property type="project" value="TreeGrafter"/>
</dbReference>
<comment type="subunit">
    <text evidence="2">Homotetramer.</text>
</comment>
<dbReference type="GO" id="GO:0003697">
    <property type="term" value="F:single-stranded DNA binding"/>
    <property type="evidence" value="ECO:0007669"/>
    <property type="project" value="UniProtKB-UniRule"/>
</dbReference>
<dbReference type="GO" id="GO:0006260">
    <property type="term" value="P:DNA replication"/>
    <property type="evidence" value="ECO:0007669"/>
    <property type="project" value="InterPro"/>
</dbReference>
<dbReference type="NCBIfam" id="TIGR00621">
    <property type="entry name" value="ssb"/>
    <property type="match status" value="1"/>
</dbReference>
<dbReference type="RefSeq" id="WP_101634580.1">
    <property type="nucleotide sequence ID" value="NZ_PKKO01000001.1"/>
</dbReference>
<reference evidence="5 6" key="1">
    <citation type="submission" date="2017-12" db="EMBL/GenBank/DDBJ databases">
        <title>Phylogenetic diversity of female urinary microbiome.</title>
        <authorList>
            <person name="Thomas-White K."/>
            <person name="Wolfe A.J."/>
        </authorList>
    </citation>
    <scope>NUCLEOTIDE SEQUENCE [LARGE SCALE GENOMIC DNA]</scope>
    <source>
        <strain evidence="5 6">UMB0402</strain>
    </source>
</reference>
<dbReference type="PANTHER" id="PTHR10302">
    <property type="entry name" value="SINGLE-STRANDED DNA-BINDING PROTEIN"/>
    <property type="match status" value="1"/>
</dbReference>
<dbReference type="InterPro" id="IPR011344">
    <property type="entry name" value="ssDNA-bd"/>
</dbReference>
<comment type="caution">
    <text evidence="2">Lacks conserved residue(s) required for the propagation of feature annotation.</text>
</comment>
<dbReference type="SUPFAM" id="SSF50249">
    <property type="entry name" value="Nucleic acid-binding proteins"/>
    <property type="match status" value="1"/>
</dbReference>
<evidence type="ECO:0000256" key="3">
    <source>
        <dbReference type="PIRNR" id="PIRNR002070"/>
    </source>
</evidence>
<dbReference type="PANTHER" id="PTHR10302:SF27">
    <property type="entry name" value="SINGLE-STRANDED DNA-BINDING PROTEIN"/>
    <property type="match status" value="1"/>
</dbReference>
<evidence type="ECO:0000256" key="1">
    <source>
        <dbReference type="ARBA" id="ARBA00023125"/>
    </source>
</evidence>
<proteinExistence type="inferred from homology"/>
<dbReference type="PROSITE" id="PS50935">
    <property type="entry name" value="SSB"/>
    <property type="match status" value="1"/>
</dbReference>
<dbReference type="InterPro" id="IPR000424">
    <property type="entry name" value="Primosome_PriB/ssb"/>
</dbReference>
<dbReference type="Pfam" id="PF00436">
    <property type="entry name" value="SSB"/>
    <property type="match status" value="1"/>
</dbReference>
<dbReference type="EMBL" id="PKKO01000001">
    <property type="protein sequence ID" value="PKY73379.1"/>
    <property type="molecule type" value="Genomic_DNA"/>
</dbReference>
<evidence type="ECO:0000256" key="2">
    <source>
        <dbReference type="HAMAP-Rule" id="MF_00984"/>
    </source>
</evidence>
<keyword evidence="6" id="KW-1185">Reference proteome</keyword>
<protein>
    <recommendedName>
        <fullName evidence="2 3">Single-stranded DNA-binding protein</fullName>
        <shortName evidence="2">SSB</shortName>
    </recommendedName>
</protein>
<evidence type="ECO:0000313" key="6">
    <source>
        <dbReference type="Proteomes" id="UP000235122"/>
    </source>
</evidence>
<evidence type="ECO:0000313" key="5">
    <source>
        <dbReference type="EMBL" id="PKY73379.1"/>
    </source>
</evidence>
<feature type="compositionally biased region" description="Low complexity" evidence="4">
    <location>
        <begin position="116"/>
        <end position="154"/>
    </location>
</feature>
<dbReference type="PIRSF" id="PIRSF002070">
    <property type="entry name" value="SSB"/>
    <property type="match status" value="1"/>
</dbReference>